<evidence type="ECO:0000313" key="3">
    <source>
        <dbReference type="EMBL" id="SFU77716.1"/>
    </source>
</evidence>
<sequence>MDGFIFMALIAFAYVIAMPIVCLNVANKARGMALRHEGELARLRDRLAELLARTAQEAPGGASARATPPAGANAVGDAPTRPSAASTTGAEPALHRAQDRPSAPKPPAAPPAAGGAPSSWVAGVRQWLFGGNLVARVGLLVLFLGIGFLLKYAAAHTQVPIELRLASIAAADMALLAWGWRIRSSRPGISLPVQGMAIGILMLVTFSAFRAYHLIPGGLAFAILIALVALTCALAVMQDAFWLAFFGIAGGFAAPVLVSTGEGSHITLFSYCAILNAGIVAIAAKKSWRVLNLFGMFFTFAIGAGWGVLRYRPEHYLSSQLFLALFLLLYIAIAVFHARRDAPRLGHYVDGSLVFGAPLLAAGIQYRLVMDMPFGLAYSTLALGLAYTALALLVWRRMGATARLLAESFLALGVVFGTLSIPYALDGHWITAAWGLEGAGIVWMGLRQRSWLARGFGLLVQAGAWVSFVADQFLFASTGGLFAGPIPSALLLATALFITALNFQRQAGADNEPAHAAIAVRMLPLVGLAWYGPALTAIAHWLGTNHPGAAGLFDLRPQFAFHALLAGLLAAAVQPLSRACAWPALRWLSAPVWLVQALLSVAMLAILYRSGFMPGWLAWSAFGGVWAAAEYVQHCSGKAGIHLPLPAMRATHMLRIAVPWLMIWPVLNQAVTLWMHPAGAMRLALLEGADGELGGWSRYVPAWAMTGALAWLLGRARRDAWPVHPLAAWHTSHVLPAGAAWLALLAGYWNLIHNGTMAPLPYLPLLNPLDITTGFALLLCAACHRMHPAARQPSQVARAAAGCAVYLWFNLILLRSVANYMDMPYRFDTLMASQFVQAMLSLVWSASALLLMRAAARRGWRMAWCMGASLVALVVFKLFMLDLSNAGSVARIVSFIGAGLMMVAVGYLAPLPERPARGA</sequence>
<accession>A0A1I7IXQ2</accession>
<dbReference type="PANTHER" id="PTHR38434">
    <property type="entry name" value="BLL2549 PROTEIN"/>
    <property type="match status" value="1"/>
</dbReference>
<dbReference type="PANTHER" id="PTHR38434:SF1">
    <property type="entry name" value="BLL2549 PROTEIN"/>
    <property type="match status" value="1"/>
</dbReference>
<feature type="transmembrane region" description="Helical" evidence="2">
    <location>
        <begin position="315"/>
        <end position="336"/>
    </location>
</feature>
<feature type="transmembrane region" description="Helical" evidence="2">
    <location>
        <begin position="696"/>
        <end position="714"/>
    </location>
</feature>
<feature type="transmembrane region" description="Helical" evidence="2">
    <location>
        <begin position="830"/>
        <end position="851"/>
    </location>
</feature>
<dbReference type="Pfam" id="PF10101">
    <property type="entry name" value="DUF2339"/>
    <property type="match status" value="1"/>
</dbReference>
<dbReference type="STRING" id="1035707.SAMN05216552_1009142"/>
<evidence type="ECO:0000256" key="2">
    <source>
        <dbReference type="SAM" id="Phobius"/>
    </source>
</evidence>
<dbReference type="AlphaFoldDB" id="A0A1I7IXQ2"/>
<protein>
    <submittedName>
        <fullName evidence="3">Uncharacterized membrane protein</fullName>
    </submittedName>
</protein>
<reference evidence="4" key="1">
    <citation type="submission" date="2016-10" db="EMBL/GenBank/DDBJ databases">
        <authorList>
            <person name="Varghese N."/>
            <person name="Submissions S."/>
        </authorList>
    </citation>
    <scope>NUCLEOTIDE SEQUENCE [LARGE SCALE GENOMIC DNA]</scope>
    <source>
        <strain evidence="4">CGMCC 1.11014</strain>
    </source>
</reference>
<evidence type="ECO:0000256" key="1">
    <source>
        <dbReference type="SAM" id="MobiDB-lite"/>
    </source>
</evidence>
<feature type="transmembrane region" description="Helical" evidence="2">
    <location>
        <begin position="614"/>
        <end position="632"/>
    </location>
</feature>
<feature type="transmembrane region" description="Helical" evidence="2">
    <location>
        <begin position="555"/>
        <end position="573"/>
    </location>
</feature>
<feature type="transmembrane region" description="Helical" evidence="2">
    <location>
        <begin position="133"/>
        <end position="155"/>
    </location>
</feature>
<feature type="transmembrane region" description="Helical" evidence="2">
    <location>
        <begin position="796"/>
        <end position="818"/>
    </location>
</feature>
<feature type="transmembrane region" description="Helical" evidence="2">
    <location>
        <begin position="241"/>
        <end position="258"/>
    </location>
</feature>
<feature type="transmembrane region" description="Helical" evidence="2">
    <location>
        <begin position="161"/>
        <end position="179"/>
    </location>
</feature>
<feature type="transmembrane region" description="Helical" evidence="2">
    <location>
        <begin position="348"/>
        <end position="369"/>
    </location>
</feature>
<feature type="transmembrane region" description="Helical" evidence="2">
    <location>
        <begin position="290"/>
        <end position="309"/>
    </location>
</feature>
<feature type="transmembrane region" description="Helical" evidence="2">
    <location>
        <begin position="726"/>
        <end position="749"/>
    </location>
</feature>
<feature type="transmembrane region" description="Helical" evidence="2">
    <location>
        <begin position="481"/>
        <end position="501"/>
    </location>
</feature>
<feature type="transmembrane region" description="Helical" evidence="2">
    <location>
        <begin position="264"/>
        <end position="283"/>
    </location>
</feature>
<keyword evidence="2" id="KW-0812">Transmembrane</keyword>
<feature type="transmembrane region" description="Helical" evidence="2">
    <location>
        <begin position="429"/>
        <end position="446"/>
    </location>
</feature>
<feature type="region of interest" description="Disordered" evidence="1">
    <location>
        <begin position="56"/>
        <end position="115"/>
    </location>
</feature>
<keyword evidence="2" id="KW-1133">Transmembrane helix</keyword>
<feature type="transmembrane region" description="Helical" evidence="2">
    <location>
        <begin position="458"/>
        <end position="475"/>
    </location>
</feature>
<dbReference type="Proteomes" id="UP000199391">
    <property type="component" value="Unassembled WGS sequence"/>
</dbReference>
<feature type="transmembrane region" description="Helical" evidence="2">
    <location>
        <begin position="191"/>
        <end position="209"/>
    </location>
</feature>
<keyword evidence="2" id="KW-0472">Membrane</keyword>
<feature type="transmembrane region" description="Helical" evidence="2">
    <location>
        <begin position="761"/>
        <end position="784"/>
    </location>
</feature>
<keyword evidence="4" id="KW-1185">Reference proteome</keyword>
<proteinExistence type="predicted"/>
<dbReference type="PIRSF" id="PIRSF035905">
    <property type="entry name" value="UCP035905_mp"/>
    <property type="match status" value="1"/>
</dbReference>
<feature type="transmembrane region" description="Helical" evidence="2">
    <location>
        <begin position="653"/>
        <end position="676"/>
    </location>
</feature>
<dbReference type="EMBL" id="FPBO01000009">
    <property type="protein sequence ID" value="SFU77716.1"/>
    <property type="molecule type" value="Genomic_DNA"/>
</dbReference>
<organism evidence="3 4">
    <name type="scientific">Pseudoduganella namucuonensis</name>
    <dbReference type="NCBI Taxonomy" id="1035707"/>
    <lineage>
        <taxon>Bacteria</taxon>
        <taxon>Pseudomonadati</taxon>
        <taxon>Pseudomonadota</taxon>
        <taxon>Betaproteobacteria</taxon>
        <taxon>Burkholderiales</taxon>
        <taxon>Oxalobacteraceae</taxon>
        <taxon>Telluria group</taxon>
        <taxon>Pseudoduganella</taxon>
    </lineage>
</organism>
<feature type="transmembrane region" description="Helical" evidence="2">
    <location>
        <begin position="6"/>
        <end position="26"/>
    </location>
</feature>
<feature type="transmembrane region" description="Helical" evidence="2">
    <location>
        <begin position="375"/>
        <end position="395"/>
    </location>
</feature>
<gene>
    <name evidence="3" type="ORF">SAMN05216552_1009142</name>
</gene>
<feature type="transmembrane region" description="Helical" evidence="2">
    <location>
        <begin position="863"/>
        <end position="880"/>
    </location>
</feature>
<feature type="transmembrane region" description="Helical" evidence="2">
    <location>
        <begin position="522"/>
        <end position="543"/>
    </location>
</feature>
<feature type="transmembrane region" description="Helical" evidence="2">
    <location>
        <begin position="892"/>
        <end position="911"/>
    </location>
</feature>
<evidence type="ECO:0000313" key="4">
    <source>
        <dbReference type="Proteomes" id="UP000199391"/>
    </source>
</evidence>
<feature type="transmembrane region" description="Helical" evidence="2">
    <location>
        <begin position="215"/>
        <end position="236"/>
    </location>
</feature>
<dbReference type="RefSeq" id="WP_229490133.1">
    <property type="nucleotide sequence ID" value="NZ_FPBO01000009.1"/>
</dbReference>
<dbReference type="InterPro" id="IPR019286">
    <property type="entry name" value="DUF2339_TM"/>
</dbReference>
<name>A0A1I7IXQ2_9BURK</name>
<feature type="transmembrane region" description="Helical" evidence="2">
    <location>
        <begin position="404"/>
        <end position="423"/>
    </location>
</feature>
<feature type="transmembrane region" description="Helical" evidence="2">
    <location>
        <begin position="585"/>
        <end position="608"/>
    </location>
</feature>
<dbReference type="InterPro" id="IPR014600">
    <property type="entry name" value="UCP035905_mem"/>
</dbReference>